<dbReference type="PROSITE" id="PS00018">
    <property type="entry name" value="EF_HAND_1"/>
    <property type="match status" value="1"/>
</dbReference>
<comment type="caution">
    <text evidence="4">The sequence shown here is derived from an EMBL/GenBank/DDBJ whole genome shotgun (WGS) entry which is preliminary data.</text>
</comment>
<evidence type="ECO:0000313" key="4">
    <source>
        <dbReference type="EMBL" id="KIE44040.1"/>
    </source>
</evidence>
<dbReference type="Gene3D" id="1.10.260.40">
    <property type="entry name" value="lambda repressor-like DNA-binding domains"/>
    <property type="match status" value="1"/>
</dbReference>
<dbReference type="PANTHER" id="PTHR46558">
    <property type="entry name" value="TRACRIPTIONAL REGULATORY PROTEIN-RELATED-RELATED"/>
    <property type="match status" value="1"/>
</dbReference>
<dbReference type="GO" id="GO:0003677">
    <property type="term" value="F:DNA binding"/>
    <property type="evidence" value="ECO:0007669"/>
    <property type="project" value="UniProtKB-KW"/>
</dbReference>
<dbReference type="InterPro" id="IPR010982">
    <property type="entry name" value="Lambda_DNA-bd_dom_sf"/>
</dbReference>
<dbReference type="PANTHER" id="PTHR46558:SF11">
    <property type="entry name" value="HTH-TYPE TRANSCRIPTIONAL REGULATOR XRE"/>
    <property type="match status" value="1"/>
</dbReference>
<evidence type="ECO:0000256" key="2">
    <source>
        <dbReference type="SAM" id="Phobius"/>
    </source>
</evidence>
<dbReference type="Pfam" id="PF01381">
    <property type="entry name" value="HTH_3"/>
    <property type="match status" value="1"/>
</dbReference>
<protein>
    <submittedName>
        <fullName evidence="4">Transcriptional regulator</fullName>
    </submittedName>
</protein>
<gene>
    <name evidence="4" type="ORF">SE37_16125</name>
</gene>
<feature type="transmembrane region" description="Helical" evidence="2">
    <location>
        <begin position="103"/>
        <end position="122"/>
    </location>
</feature>
<dbReference type="PROSITE" id="PS50943">
    <property type="entry name" value="HTH_CROC1"/>
    <property type="match status" value="1"/>
</dbReference>
<dbReference type="SUPFAM" id="SSF47413">
    <property type="entry name" value="lambda repressor-like DNA-binding domains"/>
    <property type="match status" value="1"/>
</dbReference>
<dbReference type="CDD" id="cd00093">
    <property type="entry name" value="HTH_XRE"/>
    <property type="match status" value="1"/>
</dbReference>
<dbReference type="SMART" id="SM00530">
    <property type="entry name" value="HTH_XRE"/>
    <property type="match status" value="1"/>
</dbReference>
<dbReference type="EMBL" id="JXBL01000001">
    <property type="protein sequence ID" value="KIE44040.1"/>
    <property type="molecule type" value="Genomic_DNA"/>
</dbReference>
<feature type="domain" description="HTH cro/C1-type" evidence="3">
    <location>
        <begin position="23"/>
        <end position="78"/>
    </location>
</feature>
<reference evidence="4 5" key="1">
    <citation type="submission" date="2015-01" db="EMBL/GenBank/DDBJ databases">
        <title>Genome sequence of the anaerobic bacterium Geobacter soli GSS01, a dissimilatory Fe(III) reducer from soil.</title>
        <authorList>
            <person name="Yang G."/>
            <person name="Zhou S."/>
        </authorList>
    </citation>
    <scope>NUCLEOTIDE SEQUENCE [LARGE SCALE GENOMIC DNA]</scope>
    <source>
        <strain evidence="4 5">GSS01</strain>
    </source>
</reference>
<keyword evidence="2" id="KW-0812">Transmembrane</keyword>
<dbReference type="AlphaFoldDB" id="A0A0C1U910"/>
<organism evidence="4 5">
    <name type="scientific">Geobacter soli</name>
    <dbReference type="NCBI Taxonomy" id="1510391"/>
    <lineage>
        <taxon>Bacteria</taxon>
        <taxon>Pseudomonadati</taxon>
        <taxon>Thermodesulfobacteriota</taxon>
        <taxon>Desulfuromonadia</taxon>
        <taxon>Geobacterales</taxon>
        <taxon>Geobacteraceae</taxon>
        <taxon>Geobacter</taxon>
    </lineage>
</organism>
<keyword evidence="5" id="KW-1185">Reference proteome</keyword>
<keyword evidence="1" id="KW-0238">DNA-binding</keyword>
<evidence type="ECO:0000256" key="1">
    <source>
        <dbReference type="ARBA" id="ARBA00023125"/>
    </source>
</evidence>
<accession>A0A0C1U910</accession>
<name>A0A0C1U910_9BACT</name>
<proteinExistence type="predicted"/>
<dbReference type="Proteomes" id="UP000031433">
    <property type="component" value="Unassembled WGS sequence"/>
</dbReference>
<dbReference type="InterPro" id="IPR001387">
    <property type="entry name" value="Cro/C1-type_HTH"/>
</dbReference>
<keyword evidence="2" id="KW-0472">Membrane</keyword>
<dbReference type="InterPro" id="IPR018247">
    <property type="entry name" value="EF_Hand_1_Ca_BS"/>
</dbReference>
<keyword evidence="2" id="KW-1133">Transmembrane helix</keyword>
<dbReference type="RefSeq" id="WP_039647939.1">
    <property type="nucleotide sequence ID" value="NZ_JXBL01000001.1"/>
</dbReference>
<sequence length="306" mass="33322">MDNLAEHSDRTPTPIVAIDGATIRRIREAKRLTQLYVASVVGVTTDTISRWENNRYPSVKRDNAEKLAQALEVSLEDILRREGTAEDVPAEIPPPEPPLRRRFGVAAILLLAGAAILGIVLFRGAAPGLKAERTLPPYSAPGQILPVQVKVERPAEGGSGFILKERIPVGWRFVSANPPVTGEAGTREIKWLIPPGAGAMTISYTLLSPREIPLRTAVDFGGEVVRSDEGGTRREPVGGAARVTVAGIHWADVNGDGRIDDNEIMPAYYLTEEMKGLGLDWKTVESIWTGAGYTWNDTLKTFEVVR</sequence>
<evidence type="ECO:0000259" key="3">
    <source>
        <dbReference type="PROSITE" id="PS50943"/>
    </source>
</evidence>
<evidence type="ECO:0000313" key="5">
    <source>
        <dbReference type="Proteomes" id="UP000031433"/>
    </source>
</evidence>